<dbReference type="EMBL" id="KV784353">
    <property type="protein sequence ID" value="OEU23674.1"/>
    <property type="molecule type" value="Genomic_DNA"/>
</dbReference>
<accession>A0A1E7FZY3</accession>
<proteinExistence type="predicted"/>
<keyword evidence="1" id="KW-0812">Transmembrane</keyword>
<feature type="transmembrane region" description="Helical" evidence="1">
    <location>
        <begin position="31"/>
        <end position="50"/>
    </location>
</feature>
<gene>
    <name evidence="2" type="ORF">FRACYDRAFT_267573</name>
</gene>
<dbReference type="AlphaFoldDB" id="A0A1E7FZY3"/>
<keyword evidence="3" id="KW-1185">Reference proteome</keyword>
<dbReference type="Proteomes" id="UP000095751">
    <property type="component" value="Unassembled WGS sequence"/>
</dbReference>
<reference evidence="2 3" key="1">
    <citation type="submission" date="2016-09" db="EMBL/GenBank/DDBJ databases">
        <title>Extensive genetic diversity and differential bi-allelic expression allows diatom success in the polar Southern Ocean.</title>
        <authorList>
            <consortium name="DOE Joint Genome Institute"/>
            <person name="Mock T."/>
            <person name="Otillar R.P."/>
            <person name="Strauss J."/>
            <person name="Dupont C."/>
            <person name="Frickenhaus S."/>
            <person name="Maumus F."/>
            <person name="Mcmullan M."/>
            <person name="Sanges R."/>
            <person name="Schmutz J."/>
            <person name="Toseland A."/>
            <person name="Valas R."/>
            <person name="Veluchamy A."/>
            <person name="Ward B.J."/>
            <person name="Allen A."/>
            <person name="Barry K."/>
            <person name="Falciatore A."/>
            <person name="Ferrante M."/>
            <person name="Fortunato A.E."/>
            <person name="Gloeckner G."/>
            <person name="Gruber A."/>
            <person name="Hipkin R."/>
            <person name="Janech M."/>
            <person name="Kroth P."/>
            <person name="Leese F."/>
            <person name="Lindquist E."/>
            <person name="Lyon B.R."/>
            <person name="Martin J."/>
            <person name="Mayer C."/>
            <person name="Parker M."/>
            <person name="Quesneville H."/>
            <person name="Raymond J."/>
            <person name="Uhlig C."/>
            <person name="Valentin K.U."/>
            <person name="Worden A.Z."/>
            <person name="Armbrust E.V."/>
            <person name="Bowler C."/>
            <person name="Green B."/>
            <person name="Moulton V."/>
            <person name="Van Oosterhout C."/>
            <person name="Grigoriev I."/>
        </authorList>
    </citation>
    <scope>NUCLEOTIDE SEQUENCE [LARGE SCALE GENOMIC DNA]</scope>
    <source>
        <strain evidence="2 3">CCMP1102</strain>
    </source>
</reference>
<name>A0A1E7FZY3_9STRA</name>
<evidence type="ECO:0000313" key="2">
    <source>
        <dbReference type="EMBL" id="OEU23674.1"/>
    </source>
</evidence>
<keyword evidence="1" id="KW-0472">Membrane</keyword>
<evidence type="ECO:0000256" key="1">
    <source>
        <dbReference type="SAM" id="Phobius"/>
    </source>
</evidence>
<organism evidence="2 3">
    <name type="scientific">Fragilariopsis cylindrus CCMP1102</name>
    <dbReference type="NCBI Taxonomy" id="635003"/>
    <lineage>
        <taxon>Eukaryota</taxon>
        <taxon>Sar</taxon>
        <taxon>Stramenopiles</taxon>
        <taxon>Ochrophyta</taxon>
        <taxon>Bacillariophyta</taxon>
        <taxon>Bacillariophyceae</taxon>
        <taxon>Bacillariophycidae</taxon>
        <taxon>Bacillariales</taxon>
        <taxon>Bacillariaceae</taxon>
        <taxon>Fragilariopsis</taxon>
    </lineage>
</organism>
<keyword evidence="1" id="KW-1133">Transmembrane helix</keyword>
<dbReference type="InParanoid" id="A0A1E7FZY3"/>
<evidence type="ECO:0000313" key="3">
    <source>
        <dbReference type="Proteomes" id="UP000095751"/>
    </source>
</evidence>
<dbReference type="KEGG" id="fcy:FRACYDRAFT_267573"/>
<sequence>MQFEISNNSACFSFSSSSISKAFWLQKNIRIGTISFIIILFILHSFIAIYTKTNKVYCTVHKTICI</sequence>
<protein>
    <submittedName>
        <fullName evidence="2">Uncharacterized protein</fullName>
    </submittedName>
</protein>